<evidence type="ECO:0000256" key="7">
    <source>
        <dbReference type="ARBA" id="ARBA00022840"/>
    </source>
</evidence>
<dbReference type="InterPro" id="IPR036890">
    <property type="entry name" value="HATPase_C_sf"/>
</dbReference>
<evidence type="ECO:0000256" key="1">
    <source>
        <dbReference type="ARBA" id="ARBA00000085"/>
    </source>
</evidence>
<dbReference type="GO" id="GO:0046983">
    <property type="term" value="F:protein dimerization activity"/>
    <property type="evidence" value="ECO:0007669"/>
    <property type="project" value="InterPro"/>
</dbReference>
<dbReference type="SMART" id="SM00387">
    <property type="entry name" value="HATPase_c"/>
    <property type="match status" value="1"/>
</dbReference>
<dbReference type="GO" id="GO:0000155">
    <property type="term" value="F:phosphorelay sensor kinase activity"/>
    <property type="evidence" value="ECO:0007669"/>
    <property type="project" value="InterPro"/>
</dbReference>
<sequence length="419" mass="44177">MRRIRGELLYALTGFPWAAASLVAVAAMVFVGTALSVTLVGLPVLALALVAARSAARVDRAAARRLLGVTVEPPGPGRPGRGPVGWTWERLRDAAGWRALLYRVVKAPLALLAVVVSLIFWGYGLAALTYPVWWSYVPAQTDSHGRGRQGLGLVGDVYLDTWPAALATAGVGLLLLGVAPWAVRAAVAPDTWLIRGLLGGGGQPADRIRILEQTRAHAVEDAAIRLREIERNLHDGAQPQLVALAMRLDMARTMLSGDTSPPDLDRILTLIDAAHRGATDAIGELRDLAQGIHPPILDSGLEAALHTVAARSALPVDLSVTLAARPSAAVETCLYFCATELVNNAAKHSGARRVAVDVTDRYGVIRLVVRDDGNGGVRLGGGTGLDGLIERLGAFDGRLHIDSRPGGPSTVTVEVPDHA</sequence>
<keyword evidence="9" id="KW-0472">Membrane</keyword>
<dbReference type="RefSeq" id="WP_170047114.1">
    <property type="nucleotide sequence ID" value="NZ_MEIA01000015.1"/>
</dbReference>
<dbReference type="EMBL" id="MEIA01000015">
    <property type="protein sequence ID" value="OJF15559.1"/>
    <property type="molecule type" value="Genomic_DNA"/>
</dbReference>
<comment type="catalytic activity">
    <reaction evidence="1">
        <text>ATP + protein L-histidine = ADP + protein N-phospho-L-histidine.</text>
        <dbReference type="EC" id="2.7.13.3"/>
    </reaction>
</comment>
<gene>
    <name evidence="11" type="ORF">BG844_03520</name>
</gene>
<keyword evidence="12" id="KW-1185">Reference proteome</keyword>
<feature type="transmembrane region" description="Helical" evidence="9">
    <location>
        <begin position="162"/>
        <end position="183"/>
    </location>
</feature>
<keyword evidence="6 11" id="KW-0418">Kinase</keyword>
<evidence type="ECO:0000256" key="3">
    <source>
        <dbReference type="ARBA" id="ARBA00022553"/>
    </source>
</evidence>
<evidence type="ECO:0000259" key="10">
    <source>
        <dbReference type="SMART" id="SM00387"/>
    </source>
</evidence>
<dbReference type="EC" id="2.7.13.3" evidence="2"/>
<feature type="transmembrane region" description="Helical" evidence="9">
    <location>
        <begin position="37"/>
        <end position="56"/>
    </location>
</feature>
<dbReference type="InterPro" id="IPR025828">
    <property type="entry name" value="Put_sensor_dom"/>
</dbReference>
<evidence type="ECO:0000313" key="11">
    <source>
        <dbReference type="EMBL" id="OJF15559.1"/>
    </source>
</evidence>
<feature type="transmembrane region" description="Helical" evidence="9">
    <location>
        <begin position="109"/>
        <end position="133"/>
    </location>
</feature>
<keyword evidence="7" id="KW-0067">ATP-binding</keyword>
<dbReference type="InterPro" id="IPR003594">
    <property type="entry name" value="HATPase_dom"/>
</dbReference>
<dbReference type="GO" id="GO:0016020">
    <property type="term" value="C:membrane"/>
    <property type="evidence" value="ECO:0007669"/>
    <property type="project" value="InterPro"/>
</dbReference>
<keyword evidence="8" id="KW-0902">Two-component regulatory system</keyword>
<dbReference type="InterPro" id="IPR011712">
    <property type="entry name" value="Sig_transdc_His_kin_sub3_dim/P"/>
</dbReference>
<keyword evidence="9" id="KW-1133">Transmembrane helix</keyword>
<dbReference type="InterPro" id="IPR050482">
    <property type="entry name" value="Sensor_HK_TwoCompSys"/>
</dbReference>
<protein>
    <recommendedName>
        <fullName evidence="2">histidine kinase</fullName>
        <ecNumber evidence="2">2.7.13.3</ecNumber>
    </recommendedName>
</protein>
<evidence type="ECO:0000256" key="2">
    <source>
        <dbReference type="ARBA" id="ARBA00012438"/>
    </source>
</evidence>
<evidence type="ECO:0000256" key="8">
    <source>
        <dbReference type="ARBA" id="ARBA00023012"/>
    </source>
</evidence>
<evidence type="ECO:0000256" key="9">
    <source>
        <dbReference type="SAM" id="Phobius"/>
    </source>
</evidence>
<dbReference type="PANTHER" id="PTHR24421">
    <property type="entry name" value="NITRATE/NITRITE SENSOR PROTEIN NARX-RELATED"/>
    <property type="match status" value="1"/>
</dbReference>
<organism evidence="11 12">
    <name type="scientific">Couchioplanes caeruleus subsp. caeruleus</name>
    <dbReference type="NCBI Taxonomy" id="56427"/>
    <lineage>
        <taxon>Bacteria</taxon>
        <taxon>Bacillati</taxon>
        <taxon>Actinomycetota</taxon>
        <taxon>Actinomycetes</taxon>
        <taxon>Micromonosporales</taxon>
        <taxon>Micromonosporaceae</taxon>
        <taxon>Couchioplanes</taxon>
    </lineage>
</organism>
<keyword evidence="4" id="KW-0808">Transferase</keyword>
<evidence type="ECO:0000313" key="12">
    <source>
        <dbReference type="Proteomes" id="UP000182486"/>
    </source>
</evidence>
<evidence type="ECO:0000256" key="6">
    <source>
        <dbReference type="ARBA" id="ARBA00022777"/>
    </source>
</evidence>
<dbReference type="Pfam" id="PF13796">
    <property type="entry name" value="Sensor"/>
    <property type="match status" value="1"/>
</dbReference>
<comment type="caution">
    <text evidence="11">The sequence shown here is derived from an EMBL/GenBank/DDBJ whole genome shotgun (WGS) entry which is preliminary data.</text>
</comment>
<feature type="transmembrane region" description="Helical" evidence="9">
    <location>
        <begin position="9"/>
        <end position="31"/>
    </location>
</feature>
<keyword evidence="3" id="KW-0597">Phosphoprotein</keyword>
<keyword evidence="5" id="KW-0547">Nucleotide-binding</keyword>
<evidence type="ECO:0000256" key="5">
    <source>
        <dbReference type="ARBA" id="ARBA00022741"/>
    </source>
</evidence>
<dbReference type="Gene3D" id="3.30.565.10">
    <property type="entry name" value="Histidine kinase-like ATPase, C-terminal domain"/>
    <property type="match status" value="1"/>
</dbReference>
<dbReference type="AlphaFoldDB" id="A0A1K0FRT9"/>
<dbReference type="PANTHER" id="PTHR24421:SF10">
    <property type="entry name" value="NITRATE_NITRITE SENSOR PROTEIN NARQ"/>
    <property type="match status" value="1"/>
</dbReference>
<evidence type="ECO:0000256" key="4">
    <source>
        <dbReference type="ARBA" id="ARBA00022679"/>
    </source>
</evidence>
<dbReference type="Pfam" id="PF07730">
    <property type="entry name" value="HisKA_3"/>
    <property type="match status" value="1"/>
</dbReference>
<dbReference type="Proteomes" id="UP000182486">
    <property type="component" value="Unassembled WGS sequence"/>
</dbReference>
<accession>A0A1K0FRT9</accession>
<dbReference type="SUPFAM" id="SSF55874">
    <property type="entry name" value="ATPase domain of HSP90 chaperone/DNA topoisomerase II/histidine kinase"/>
    <property type="match status" value="1"/>
</dbReference>
<proteinExistence type="predicted"/>
<keyword evidence="9" id="KW-0812">Transmembrane</keyword>
<dbReference type="GO" id="GO:0005524">
    <property type="term" value="F:ATP binding"/>
    <property type="evidence" value="ECO:0007669"/>
    <property type="project" value="UniProtKB-KW"/>
</dbReference>
<name>A0A1K0FRT9_9ACTN</name>
<reference evidence="11 12" key="1">
    <citation type="submission" date="2016-09" db="EMBL/GenBank/DDBJ databases">
        <title>Couchioplanes caeruleus draft genome sequence.</title>
        <authorList>
            <person name="Sheehan J."/>
            <person name="Caffrey P."/>
        </authorList>
    </citation>
    <scope>NUCLEOTIDE SEQUENCE [LARGE SCALE GENOMIC DNA]</scope>
    <source>
        <strain evidence="11 12">DSM 43634</strain>
    </source>
</reference>
<feature type="domain" description="Histidine kinase/HSP90-like ATPase" evidence="10">
    <location>
        <begin position="329"/>
        <end position="419"/>
    </location>
</feature>
<dbReference type="Gene3D" id="1.20.5.1930">
    <property type="match status" value="1"/>
</dbReference>